<dbReference type="GO" id="GO:0016020">
    <property type="term" value="C:membrane"/>
    <property type="evidence" value="ECO:0007669"/>
    <property type="project" value="UniProtKB-SubCell"/>
</dbReference>
<evidence type="ECO:0000256" key="2">
    <source>
        <dbReference type="ARBA" id="ARBA00022692"/>
    </source>
</evidence>
<keyword evidence="4 5" id="KW-0472">Membrane</keyword>
<sequence length="399" mass="46638">MLSMKLKAELIPKLNVYLMLSMLTPFIFMLGLIFVHFLRKGRLFVSFSISVLPFFLILVFLLLVAFSRGNEDLLILHHARDFIMFVVVSFYLTVVCQKEKRGAVVVYNSIKNMYLLMAVIKILILIYAFIFSVPMGDLLDFISDNTGIPMMQTTTLNDYLFRLQFPLDPVIPLLLFFLVKEYKYTQNKNIILFQFFLLVFSLIITMSRAFWLIGFILVFISFYFEYDLYKKIKLVMAGVLVGFLLIFTTNVYQYVFDIVGSRIGKEAESANYYSDLERNIQYDAIINAFYENPFWGKGLGYYIPNVIRDKEDKYLYEIQTLSYLMDFGLIISIILLLLLLFHVFKNNNDGMFNIILAMVFFVIWLFFGSVNPLLMGMTGAFVIFFSLNFRVLNSMYSSR</sequence>
<keyword evidence="3 5" id="KW-1133">Transmembrane helix</keyword>
<feature type="transmembrane region" description="Helical" evidence="5">
    <location>
        <begin position="159"/>
        <end position="179"/>
    </location>
</feature>
<keyword evidence="2 5" id="KW-0812">Transmembrane</keyword>
<feature type="transmembrane region" description="Helical" evidence="5">
    <location>
        <begin position="350"/>
        <end position="367"/>
    </location>
</feature>
<evidence type="ECO:0000256" key="3">
    <source>
        <dbReference type="ARBA" id="ARBA00022989"/>
    </source>
</evidence>
<name>A0A7S8F8H2_ACIBA</name>
<feature type="transmembrane region" description="Helical" evidence="5">
    <location>
        <begin position="114"/>
        <end position="133"/>
    </location>
</feature>
<evidence type="ECO:0000256" key="5">
    <source>
        <dbReference type="SAM" id="Phobius"/>
    </source>
</evidence>
<evidence type="ECO:0000313" key="7">
    <source>
        <dbReference type="EMBL" id="QPD01085.1"/>
    </source>
</evidence>
<dbReference type="Pfam" id="PF04932">
    <property type="entry name" value="Wzy_C"/>
    <property type="match status" value="1"/>
</dbReference>
<dbReference type="InterPro" id="IPR007016">
    <property type="entry name" value="O-antigen_ligase-rel_domated"/>
</dbReference>
<comment type="subcellular location">
    <subcellularLocation>
        <location evidence="1">Membrane</location>
        <topology evidence="1">Multi-pass membrane protein</topology>
    </subcellularLocation>
</comment>
<gene>
    <name evidence="7" type="primary">wzy</name>
</gene>
<evidence type="ECO:0000256" key="1">
    <source>
        <dbReference type="ARBA" id="ARBA00004141"/>
    </source>
</evidence>
<protein>
    <submittedName>
        <fullName evidence="7">Oligosaccharide-unit polymerase</fullName>
    </submittedName>
</protein>
<feature type="transmembrane region" description="Helical" evidence="5">
    <location>
        <begin position="323"/>
        <end position="344"/>
    </location>
</feature>
<evidence type="ECO:0000256" key="4">
    <source>
        <dbReference type="ARBA" id="ARBA00023136"/>
    </source>
</evidence>
<feature type="transmembrane region" description="Helical" evidence="5">
    <location>
        <begin position="234"/>
        <end position="255"/>
    </location>
</feature>
<feature type="transmembrane region" description="Helical" evidence="5">
    <location>
        <begin position="16"/>
        <end position="37"/>
    </location>
</feature>
<evidence type="ECO:0000259" key="6">
    <source>
        <dbReference type="Pfam" id="PF04932"/>
    </source>
</evidence>
<organism evidence="7">
    <name type="scientific">Acinetobacter baumannii</name>
    <dbReference type="NCBI Taxonomy" id="470"/>
    <lineage>
        <taxon>Bacteria</taxon>
        <taxon>Pseudomonadati</taxon>
        <taxon>Pseudomonadota</taxon>
        <taxon>Gammaproteobacteria</taxon>
        <taxon>Moraxellales</taxon>
        <taxon>Moraxellaceae</taxon>
        <taxon>Acinetobacter</taxon>
        <taxon>Acinetobacter calcoaceticus/baumannii complex</taxon>
    </lineage>
</organism>
<feature type="transmembrane region" description="Helical" evidence="5">
    <location>
        <begin position="191"/>
        <end position="222"/>
    </location>
</feature>
<reference evidence="7" key="1">
    <citation type="submission" date="2020-01" db="EMBL/GenBank/DDBJ databases">
        <authorList>
            <person name="Kenyon J.J."/>
            <person name="MacDonald U."/>
            <person name="Hall R.M."/>
            <person name="Russo T.A."/>
        </authorList>
    </citation>
    <scope>NUCLEOTIDE SEQUENCE</scope>
    <source>
        <strain evidence="7">Ab850</strain>
    </source>
</reference>
<feature type="transmembrane region" description="Helical" evidence="5">
    <location>
        <begin position="44"/>
        <end position="67"/>
    </location>
</feature>
<dbReference type="EMBL" id="MN958101">
    <property type="protein sequence ID" value="QPD01085.1"/>
    <property type="molecule type" value="Genomic_DNA"/>
</dbReference>
<feature type="transmembrane region" description="Helical" evidence="5">
    <location>
        <begin position="374"/>
        <end position="392"/>
    </location>
</feature>
<proteinExistence type="predicted"/>
<dbReference type="AlphaFoldDB" id="A0A7S8F8H2"/>
<accession>A0A7S8F8H2</accession>
<feature type="domain" description="O-antigen ligase-related" evidence="6">
    <location>
        <begin position="195"/>
        <end position="331"/>
    </location>
</feature>
<feature type="transmembrane region" description="Helical" evidence="5">
    <location>
        <begin position="73"/>
        <end position="94"/>
    </location>
</feature>